<proteinExistence type="predicted"/>
<dbReference type="Proteomes" id="UP000014210">
    <property type="component" value="Unassembled WGS sequence"/>
</dbReference>
<gene>
    <name evidence="2" type="ORF">OMS_03035</name>
</gene>
<comment type="caution">
    <text evidence="2">The sequence shown here is derived from an EMBL/GenBank/DDBJ whole genome shotgun (WGS) entry which is preliminary data.</text>
</comment>
<accession>A0ABP2UV12</accession>
<organism evidence="2 3">
    <name type="scientific">Enterococcus durans ATCC 6056</name>
    <dbReference type="NCBI Taxonomy" id="1140001"/>
    <lineage>
        <taxon>Bacteria</taxon>
        <taxon>Bacillati</taxon>
        <taxon>Bacillota</taxon>
        <taxon>Bacilli</taxon>
        <taxon>Lactobacillales</taxon>
        <taxon>Enterococcaceae</taxon>
        <taxon>Enterococcus</taxon>
    </lineage>
</organism>
<sequence length="214" mass="25162">MSENLKTIKELADELGVSKNKIHYQVSKISSEYVVRNNSMKLLTAEAVKQIKENLGIELNSSLNSKLNTIKHQENTNIKGNTSVEGVELNSTLNSYLNSLKHQIEYLESQNINKDEQIKSLVEAQKQTQNLLDQQQRLALQDKKLLEEYKEENDRLKVLKMPSQETEFKHLDNQYKDEVNALKEKLENLQEQIKDQKRIEEQEKPRKWWGLWRK</sequence>
<dbReference type="RefSeq" id="WP_016176885.1">
    <property type="nucleotide sequence ID" value="NZ_KE136375.1"/>
</dbReference>
<reference evidence="2 3" key="1">
    <citation type="submission" date="2013-03" db="EMBL/GenBank/DDBJ databases">
        <title>The Genome Sequence of Enterococcus durans ATCC_6056 (Illumina only assembly).</title>
        <authorList>
            <consortium name="The Broad Institute Genomics Platform"/>
            <consortium name="The Broad Institute Genome Sequencing Center for Infectious Disease"/>
            <person name="Earl A."/>
            <person name="Russ C."/>
            <person name="Gilmore M."/>
            <person name="Surin D."/>
            <person name="Walker B."/>
            <person name="Young S."/>
            <person name="Zeng Q."/>
            <person name="Gargeya S."/>
            <person name="Fitzgerald M."/>
            <person name="Haas B."/>
            <person name="Abouelleil A."/>
            <person name="Allen A.W."/>
            <person name="Alvarado L."/>
            <person name="Arachchi H.M."/>
            <person name="Berlin A.M."/>
            <person name="Chapman S.B."/>
            <person name="Gainer-Dewar J."/>
            <person name="Goldberg J."/>
            <person name="Griggs A."/>
            <person name="Gujja S."/>
            <person name="Hansen M."/>
            <person name="Howarth C."/>
            <person name="Imamovic A."/>
            <person name="Ireland A."/>
            <person name="Larimer J."/>
            <person name="McCowan C."/>
            <person name="Murphy C."/>
            <person name="Pearson M."/>
            <person name="Poon T.W."/>
            <person name="Priest M."/>
            <person name="Roberts A."/>
            <person name="Saif S."/>
            <person name="Shea T."/>
            <person name="Sisk P."/>
            <person name="Sykes S."/>
            <person name="Wortman J."/>
            <person name="Nusbaum C."/>
            <person name="Birren B."/>
        </authorList>
    </citation>
    <scope>NUCLEOTIDE SEQUENCE [LARGE SCALE GENOMIC DNA]</scope>
    <source>
        <strain evidence="2 3">ATCC 6056</strain>
    </source>
</reference>
<evidence type="ECO:0000313" key="2">
    <source>
        <dbReference type="EMBL" id="EOT23661.1"/>
    </source>
</evidence>
<evidence type="ECO:0000313" key="3">
    <source>
        <dbReference type="Proteomes" id="UP000014210"/>
    </source>
</evidence>
<name>A0ABP2UV12_9ENTE</name>
<evidence type="ECO:0008006" key="4">
    <source>
        <dbReference type="Google" id="ProtNLM"/>
    </source>
</evidence>
<feature type="coiled-coil region" evidence="1">
    <location>
        <begin position="97"/>
        <end position="203"/>
    </location>
</feature>
<dbReference type="EMBL" id="AHYU01000066">
    <property type="protein sequence ID" value="EOT23661.1"/>
    <property type="molecule type" value="Genomic_DNA"/>
</dbReference>
<keyword evidence="1" id="KW-0175">Coiled coil</keyword>
<evidence type="ECO:0000256" key="1">
    <source>
        <dbReference type="SAM" id="Coils"/>
    </source>
</evidence>
<keyword evidence="3" id="KW-1185">Reference proteome</keyword>
<protein>
    <recommendedName>
        <fullName evidence="4">DUF536 domain-containing protein</fullName>
    </recommendedName>
</protein>